<dbReference type="EMBL" id="CP022163">
    <property type="protein sequence ID" value="ATB32225.1"/>
    <property type="molecule type" value="Genomic_DNA"/>
</dbReference>
<dbReference type="PROSITE" id="PS51257">
    <property type="entry name" value="PROKAR_LIPOPROTEIN"/>
    <property type="match status" value="1"/>
</dbReference>
<keyword evidence="3" id="KW-1185">Reference proteome</keyword>
<dbReference type="GO" id="GO:0000127">
    <property type="term" value="C:transcription factor TFIIIC complex"/>
    <property type="evidence" value="ECO:0007669"/>
    <property type="project" value="TreeGrafter"/>
</dbReference>
<dbReference type="PROSITE" id="PS50005">
    <property type="entry name" value="TPR"/>
    <property type="match status" value="1"/>
</dbReference>
<proteinExistence type="predicted"/>
<keyword evidence="1" id="KW-0802">TPR repeat</keyword>
<feature type="repeat" description="TPR" evidence="1">
    <location>
        <begin position="274"/>
        <end position="307"/>
    </location>
</feature>
<gene>
    <name evidence="2" type="ORF">MEBOL_005701</name>
</gene>
<dbReference type="PANTHER" id="PTHR23082">
    <property type="entry name" value="TRANSCRIPTION INITIATION FACTOR IIIC TFIIIC , POLYPEPTIDE 3-RELATED"/>
    <property type="match status" value="1"/>
</dbReference>
<sequence>MHLRLLRPFWALPLLLSLACKDADTRSASSQEQKFQAKMDEGRALMASDQPALAAKSFMQASGMAPDRTEPLLQLSEAHHRAGNSGAAILALKQAMSVNPAETPDIKRKLADRYERDGLPRQAIAVLLEMREAEQLGDLDLLRLAHLQTRDGQHDAAFKTLERIQKNRPDDVDAKVVEAEILLAKGEEVLAAKLMDRLLQEQPGLTAARVLRARYFLRSGYAEYAQQDLEQLAPEVSLRPEIVTLRVEVLSALDRRPDAEKLLVQAVGQYPQNADLLARLAQTQLELGNPTEALARVEQALRAQPGSARALYVRGLIAEAGGDLPRAKRDFGMALDENGRFIPALNKLWRIHRQAGELNLARESLEKLVLLGEGSLEDKVTLAEMYAQSRTRTDQGLKLIAEALKQDSKNAHYLAIQRDLKKALPSKKPSGPVIMRGGRR</sequence>
<dbReference type="PANTHER" id="PTHR23082:SF0">
    <property type="entry name" value="GENERAL TRANSCRIPTION FACTOR 3C POLYPEPTIDE 3"/>
    <property type="match status" value="1"/>
</dbReference>
<dbReference type="SUPFAM" id="SSF48452">
    <property type="entry name" value="TPR-like"/>
    <property type="match status" value="2"/>
</dbReference>
<dbReference type="SMART" id="SM00028">
    <property type="entry name" value="TPR"/>
    <property type="match status" value="6"/>
</dbReference>
<accession>A0A250IKD0</accession>
<dbReference type="Pfam" id="PF13432">
    <property type="entry name" value="TPR_16"/>
    <property type="match status" value="2"/>
</dbReference>
<evidence type="ECO:0000256" key="1">
    <source>
        <dbReference type="PROSITE-ProRule" id="PRU00339"/>
    </source>
</evidence>
<dbReference type="AlphaFoldDB" id="A0A250IKD0"/>
<organism evidence="2 3">
    <name type="scientific">Melittangium boletus DSM 14713</name>
    <dbReference type="NCBI Taxonomy" id="1294270"/>
    <lineage>
        <taxon>Bacteria</taxon>
        <taxon>Pseudomonadati</taxon>
        <taxon>Myxococcota</taxon>
        <taxon>Myxococcia</taxon>
        <taxon>Myxococcales</taxon>
        <taxon>Cystobacterineae</taxon>
        <taxon>Archangiaceae</taxon>
        <taxon>Melittangium</taxon>
    </lineage>
</organism>
<evidence type="ECO:0000313" key="3">
    <source>
        <dbReference type="Proteomes" id="UP000217289"/>
    </source>
</evidence>
<dbReference type="InterPro" id="IPR019734">
    <property type="entry name" value="TPR_rpt"/>
</dbReference>
<evidence type="ECO:0000313" key="2">
    <source>
        <dbReference type="EMBL" id="ATB32225.1"/>
    </source>
</evidence>
<dbReference type="GO" id="GO:0006383">
    <property type="term" value="P:transcription by RNA polymerase III"/>
    <property type="evidence" value="ECO:0007669"/>
    <property type="project" value="InterPro"/>
</dbReference>
<dbReference type="Pfam" id="PF14559">
    <property type="entry name" value="TPR_19"/>
    <property type="match status" value="1"/>
</dbReference>
<name>A0A250IKD0_9BACT</name>
<dbReference type="RefSeq" id="WP_245918927.1">
    <property type="nucleotide sequence ID" value="NZ_CP022163.1"/>
</dbReference>
<dbReference type="InterPro" id="IPR039340">
    <property type="entry name" value="Tfc4/TFIIIC-102/Sfc4"/>
</dbReference>
<protein>
    <submittedName>
        <fullName evidence="2">Uncharacterized protein</fullName>
    </submittedName>
</protein>
<dbReference type="InterPro" id="IPR011990">
    <property type="entry name" value="TPR-like_helical_dom_sf"/>
</dbReference>
<reference evidence="2 3" key="1">
    <citation type="submission" date="2017-06" db="EMBL/GenBank/DDBJ databases">
        <authorList>
            <person name="Kim H.J."/>
            <person name="Triplett B.A."/>
        </authorList>
    </citation>
    <scope>NUCLEOTIDE SEQUENCE [LARGE SCALE GENOMIC DNA]</scope>
    <source>
        <strain evidence="2 3">DSM 14713</strain>
    </source>
</reference>
<dbReference type="Gene3D" id="1.25.40.10">
    <property type="entry name" value="Tetratricopeptide repeat domain"/>
    <property type="match status" value="2"/>
</dbReference>
<dbReference type="Proteomes" id="UP000217289">
    <property type="component" value="Chromosome"/>
</dbReference>
<dbReference type="KEGG" id="mbd:MEBOL_005701"/>